<dbReference type="Gene3D" id="3.30.710.10">
    <property type="entry name" value="Potassium Channel Kv1.1, Chain A"/>
    <property type="match status" value="1"/>
</dbReference>
<dbReference type="OrthoDB" id="545000at2759"/>
<feature type="compositionally biased region" description="Low complexity" evidence="1">
    <location>
        <begin position="48"/>
        <end position="59"/>
    </location>
</feature>
<reference evidence="2" key="1">
    <citation type="journal article" date="2020" name="bioRxiv">
        <title>Comparative genomics of Chlamydomonas.</title>
        <authorList>
            <person name="Craig R.J."/>
            <person name="Hasan A.R."/>
            <person name="Ness R.W."/>
            <person name="Keightley P.D."/>
        </authorList>
    </citation>
    <scope>NUCLEOTIDE SEQUENCE</scope>
    <source>
        <strain evidence="2">CCAP 11/70</strain>
    </source>
</reference>
<evidence type="ECO:0000313" key="3">
    <source>
        <dbReference type="Proteomes" id="UP000612055"/>
    </source>
</evidence>
<protein>
    <recommendedName>
        <fullName evidence="4">BTB domain-containing protein</fullName>
    </recommendedName>
</protein>
<feature type="region of interest" description="Disordered" evidence="1">
    <location>
        <begin position="553"/>
        <end position="574"/>
    </location>
</feature>
<dbReference type="EMBL" id="JAEHOE010000009">
    <property type="protein sequence ID" value="KAG2498741.1"/>
    <property type="molecule type" value="Genomic_DNA"/>
</dbReference>
<dbReference type="InterPro" id="IPR011333">
    <property type="entry name" value="SKP1/BTB/POZ_sf"/>
</dbReference>
<comment type="caution">
    <text evidence="2">The sequence shown here is derived from an EMBL/GenBank/DDBJ whole genome shotgun (WGS) entry which is preliminary data.</text>
</comment>
<dbReference type="AlphaFoldDB" id="A0A835YDA3"/>
<accession>A0A835YDA3</accession>
<name>A0A835YDA3_9CHLO</name>
<feature type="compositionally biased region" description="Low complexity" evidence="1">
    <location>
        <begin position="85"/>
        <end position="105"/>
    </location>
</feature>
<evidence type="ECO:0000256" key="1">
    <source>
        <dbReference type="SAM" id="MobiDB-lite"/>
    </source>
</evidence>
<sequence>MVAIPTSAYPVNAAPLLRSGEFSDCIVEIVQAPVVASSGYSQLPSQRAPSAPSFHSASSTGGGLKQPKSPTRPQPKPKIWLGQFPASPSPKARAASAQAASAALGPGPAGGTRLAALPAHQLVLAAASPVLRDQLAAAGAVPGATPTATLRLRRRGALPAAELLLAHMYGRPLDWTSIKARSALDLAVLSYDHGMEPLQHACAARLLQVLALTRPAVQPGQALSAAAVAAAPESRGGRGAPPEPYIDVLSACADLPFEMSYNASFVQLAAAVRAALAEAYADFEAAWQLAPLRRAFVQLPLAAAVEILSSDHLVVHSESPVMLAAMSYDASRGGAASSGGGGAPVAAPGLLASVEMEAGGVEEGAEALRAPLSTAERMALYGTVRWHFLHTAGRPHEMNSFLRNALRRAPHVVPLLEHGYPGSLLGSAAAGGGGGLYPPPPRPGAVPELAAATAACTGANPPAASLLEFSRLSQALLSTGPPRSVGALATPGGLPLALQRPRPAHGKLVAGASYISLDVTYSVVREAVSRVAGRLAEAKRRREEWAKAAERMGGLVSSRSRSSRRGPAPPPPPALVAVEEDVVAPGLLYRDGYWWQMVVSMVVSVGPLCRYRMALAPHMLTTTSIASGGKPTPSAMAAAAAADAHETDTRLCCYVGVRPLLLLTEAEVEAVAGRAVPLGWGSDAAAAAEVASSVGGSSSGAVAADGAGIAAAAEGAAAAAALLPSAAHAEVLEIWNERDLPYGKVVLGPTEFSSGSGFRGTVGLFALGDALLDEGYWARVVSGPGAELRLRARLAGVY</sequence>
<organism evidence="2 3">
    <name type="scientific">Edaphochlamys debaryana</name>
    <dbReference type="NCBI Taxonomy" id="47281"/>
    <lineage>
        <taxon>Eukaryota</taxon>
        <taxon>Viridiplantae</taxon>
        <taxon>Chlorophyta</taxon>
        <taxon>core chlorophytes</taxon>
        <taxon>Chlorophyceae</taxon>
        <taxon>CS clade</taxon>
        <taxon>Chlamydomonadales</taxon>
        <taxon>Chlamydomonadales incertae sedis</taxon>
        <taxon>Edaphochlamys</taxon>
    </lineage>
</organism>
<evidence type="ECO:0000313" key="2">
    <source>
        <dbReference type="EMBL" id="KAG2498741.1"/>
    </source>
</evidence>
<evidence type="ECO:0008006" key="4">
    <source>
        <dbReference type="Google" id="ProtNLM"/>
    </source>
</evidence>
<keyword evidence="3" id="KW-1185">Reference proteome</keyword>
<gene>
    <name evidence="2" type="ORF">HYH03_003480</name>
</gene>
<feature type="region of interest" description="Disordered" evidence="1">
    <location>
        <begin position="41"/>
        <end position="105"/>
    </location>
</feature>
<dbReference type="Proteomes" id="UP000612055">
    <property type="component" value="Unassembled WGS sequence"/>
</dbReference>
<proteinExistence type="predicted"/>